<name>A0A368VZU6_9ACTN</name>
<dbReference type="EMBL" id="QPJC01000001">
    <property type="protein sequence ID" value="RCW46959.1"/>
    <property type="molecule type" value="Genomic_DNA"/>
</dbReference>
<protein>
    <submittedName>
        <fullName evidence="1">Uncharacterized protein</fullName>
    </submittedName>
</protein>
<evidence type="ECO:0000313" key="2">
    <source>
        <dbReference type="Proteomes" id="UP000253495"/>
    </source>
</evidence>
<accession>A0A368VZU6</accession>
<keyword evidence="2" id="KW-1185">Reference proteome</keyword>
<dbReference type="Proteomes" id="UP000253495">
    <property type="component" value="Unassembled WGS sequence"/>
</dbReference>
<comment type="caution">
    <text evidence="1">The sequence shown here is derived from an EMBL/GenBank/DDBJ whole genome shotgun (WGS) entry which is preliminary data.</text>
</comment>
<dbReference type="AlphaFoldDB" id="A0A368VZU6"/>
<sequence length="57" mass="6108">MVMLSERMVPERVQVFWAALQRGAFIIDAAAGAGTHRGRGPAVARGRRVFARDVAAG</sequence>
<gene>
    <name evidence="1" type="ORF">DFQ14_101299</name>
</gene>
<organism evidence="1 2">
    <name type="scientific">Halopolyspora algeriensis</name>
    <dbReference type="NCBI Taxonomy" id="1500506"/>
    <lineage>
        <taxon>Bacteria</taxon>
        <taxon>Bacillati</taxon>
        <taxon>Actinomycetota</taxon>
        <taxon>Actinomycetes</taxon>
        <taxon>Actinomycetes incertae sedis</taxon>
        <taxon>Halopolyspora</taxon>
    </lineage>
</organism>
<reference evidence="1 2" key="1">
    <citation type="submission" date="2018-07" db="EMBL/GenBank/DDBJ databases">
        <title>Genomic Encyclopedia of Type Strains, Phase III (KMG-III): the genomes of soil and plant-associated and newly described type strains.</title>
        <authorList>
            <person name="Whitman W."/>
        </authorList>
    </citation>
    <scope>NUCLEOTIDE SEQUENCE [LARGE SCALE GENOMIC DNA]</scope>
    <source>
        <strain evidence="1 2">CECT 8575</strain>
    </source>
</reference>
<evidence type="ECO:0000313" key="1">
    <source>
        <dbReference type="EMBL" id="RCW46959.1"/>
    </source>
</evidence>
<proteinExistence type="predicted"/>